<name>C3YSJ1_BRAFL</name>
<dbReference type="Pfam" id="PF12349">
    <property type="entry name" value="Sterol-sensing"/>
    <property type="match status" value="1"/>
</dbReference>
<feature type="compositionally biased region" description="Polar residues" evidence="22">
    <location>
        <begin position="985"/>
        <end position="1004"/>
    </location>
</feature>
<dbReference type="PANTHER" id="PTHR46378:SF1">
    <property type="entry name" value="STEROL REGULATORY ELEMENT-BINDING PROTEIN CLEAVAGE-ACTIVATING PROTEIN"/>
    <property type="match status" value="1"/>
</dbReference>
<evidence type="ECO:0000256" key="23">
    <source>
        <dbReference type="SAM" id="Phobius"/>
    </source>
</evidence>
<evidence type="ECO:0000256" key="1">
    <source>
        <dbReference type="ARBA" id="ARBA00004477"/>
    </source>
</evidence>
<organism>
    <name type="scientific">Branchiostoma floridae</name>
    <name type="common">Florida lancelet</name>
    <name type="synonym">Amphioxus</name>
    <dbReference type="NCBI Taxonomy" id="7739"/>
    <lineage>
        <taxon>Eukaryota</taxon>
        <taxon>Metazoa</taxon>
        <taxon>Chordata</taxon>
        <taxon>Cephalochordata</taxon>
        <taxon>Leptocardii</taxon>
        <taxon>Amphioxiformes</taxon>
        <taxon>Branchiostomatidae</taxon>
        <taxon>Branchiostoma</taxon>
    </lineage>
</organism>
<feature type="region of interest" description="Disordered" evidence="22">
    <location>
        <begin position="913"/>
        <end position="941"/>
    </location>
</feature>
<evidence type="ECO:0000256" key="9">
    <source>
        <dbReference type="ARBA" id="ARBA00022737"/>
    </source>
</evidence>
<feature type="domain" description="SSD" evidence="24">
    <location>
        <begin position="304"/>
        <end position="462"/>
    </location>
</feature>
<feature type="region of interest" description="Disordered" evidence="22">
    <location>
        <begin position="1026"/>
        <end position="1052"/>
    </location>
</feature>
<keyword evidence="17" id="KW-0325">Glycoprotein</keyword>
<evidence type="ECO:0000313" key="25">
    <source>
        <dbReference type="EMBL" id="EEN56692.1"/>
    </source>
</evidence>
<gene>
    <name evidence="25" type="ORF">BRAFLDRAFT_118545</name>
</gene>
<feature type="transmembrane region" description="Helical" evidence="23">
    <location>
        <begin position="564"/>
        <end position="582"/>
    </location>
</feature>
<keyword evidence="16" id="KW-1207">Sterol metabolism</keyword>
<dbReference type="InterPro" id="IPR057041">
    <property type="entry name" value="SCAP_N"/>
</dbReference>
<feature type="repeat" description="WD" evidence="21">
    <location>
        <begin position="1331"/>
        <end position="1370"/>
    </location>
</feature>
<dbReference type="Gene3D" id="2.130.10.10">
    <property type="entry name" value="YVTN repeat-like/Quinoprotein amine dehydrogenase"/>
    <property type="match status" value="2"/>
</dbReference>
<feature type="repeat" description="WD" evidence="21">
    <location>
        <begin position="1288"/>
        <end position="1330"/>
    </location>
</feature>
<feature type="compositionally biased region" description="Pro residues" evidence="22">
    <location>
        <begin position="973"/>
        <end position="982"/>
    </location>
</feature>
<keyword evidence="15 23" id="KW-0472">Membrane</keyword>
<protein>
    <recommendedName>
        <fullName evidence="5">Sterol regulatory element-binding protein cleavage-activating protein</fullName>
    </recommendedName>
</protein>
<dbReference type="GO" id="GO:0005789">
    <property type="term" value="C:endoplasmic reticulum membrane"/>
    <property type="evidence" value="ECO:0007669"/>
    <property type="project" value="UniProtKB-SubCell"/>
</dbReference>
<dbReference type="SUPFAM" id="SSF82866">
    <property type="entry name" value="Multidrug efflux transporter AcrB transmembrane domain"/>
    <property type="match status" value="1"/>
</dbReference>
<feature type="region of interest" description="Disordered" evidence="22">
    <location>
        <begin position="965"/>
        <end position="1007"/>
    </location>
</feature>
<feature type="transmembrane region" description="Helical" evidence="23">
    <location>
        <begin position="333"/>
        <end position="359"/>
    </location>
</feature>
<feature type="transmembrane region" description="Helical" evidence="23">
    <location>
        <begin position="371"/>
        <end position="395"/>
    </location>
</feature>
<dbReference type="EMBL" id="GG666549">
    <property type="protein sequence ID" value="EEN56692.1"/>
    <property type="molecule type" value="Genomic_DNA"/>
</dbReference>
<dbReference type="PROSITE" id="PS50082">
    <property type="entry name" value="WD_REPEATS_2"/>
    <property type="match status" value="2"/>
</dbReference>
<dbReference type="PROSITE" id="PS50294">
    <property type="entry name" value="WD_REPEATS_REGION"/>
    <property type="match status" value="1"/>
</dbReference>
<dbReference type="GO" id="GO:0000139">
    <property type="term" value="C:Golgi membrane"/>
    <property type="evidence" value="ECO:0007669"/>
    <property type="project" value="UniProtKB-SubCell"/>
</dbReference>
<evidence type="ECO:0000256" key="18">
    <source>
        <dbReference type="ARBA" id="ARBA00023221"/>
    </source>
</evidence>
<evidence type="ECO:0000256" key="10">
    <source>
        <dbReference type="ARBA" id="ARBA00022824"/>
    </source>
</evidence>
<evidence type="ECO:0000256" key="11">
    <source>
        <dbReference type="ARBA" id="ARBA00022989"/>
    </source>
</evidence>
<keyword evidence="11 23" id="KW-1133">Transmembrane helix</keyword>
<dbReference type="GO" id="GO:0008203">
    <property type="term" value="P:cholesterol metabolic process"/>
    <property type="evidence" value="ECO:0007669"/>
    <property type="project" value="UniProtKB-KW"/>
</dbReference>
<feature type="compositionally biased region" description="Basic and acidic residues" evidence="22">
    <location>
        <begin position="475"/>
        <end position="485"/>
    </location>
</feature>
<dbReference type="InterPro" id="IPR019775">
    <property type="entry name" value="WD40_repeat_CS"/>
</dbReference>
<dbReference type="Pfam" id="PF24006">
    <property type="entry name" value="SCAP_N"/>
    <property type="match status" value="1"/>
</dbReference>
<dbReference type="PROSITE" id="PS50156">
    <property type="entry name" value="SSD"/>
    <property type="match status" value="1"/>
</dbReference>
<dbReference type="InterPro" id="IPR030225">
    <property type="entry name" value="SCAP"/>
</dbReference>
<evidence type="ECO:0000256" key="19">
    <source>
        <dbReference type="ARBA" id="ARBA00023329"/>
    </source>
</evidence>
<evidence type="ECO:0000256" key="17">
    <source>
        <dbReference type="ARBA" id="ARBA00023180"/>
    </source>
</evidence>
<dbReference type="GO" id="GO:0032933">
    <property type="term" value="P:SREBP signaling pathway"/>
    <property type="evidence" value="ECO:0007669"/>
    <property type="project" value="InterPro"/>
</dbReference>
<keyword evidence="19" id="KW-0968">Cytoplasmic vesicle</keyword>
<dbReference type="Pfam" id="PF24017">
    <property type="entry name" value="Beta-prop_SCAP"/>
    <property type="match status" value="1"/>
</dbReference>
<keyword evidence="13" id="KW-0443">Lipid metabolism</keyword>
<evidence type="ECO:0000256" key="3">
    <source>
        <dbReference type="ARBA" id="ARBA00004653"/>
    </source>
</evidence>
<dbReference type="Pfam" id="PF00400">
    <property type="entry name" value="WD40"/>
    <property type="match status" value="1"/>
</dbReference>
<evidence type="ECO:0000256" key="21">
    <source>
        <dbReference type="PROSITE-ProRule" id="PRU00221"/>
    </source>
</evidence>
<evidence type="ECO:0000256" key="22">
    <source>
        <dbReference type="SAM" id="MobiDB-lite"/>
    </source>
</evidence>
<dbReference type="InterPro" id="IPR001680">
    <property type="entry name" value="WD40_rpt"/>
</dbReference>
<keyword evidence="7 21" id="KW-0853">WD repeat</keyword>
<feature type="region of interest" description="Disordered" evidence="22">
    <location>
        <begin position="475"/>
        <end position="543"/>
    </location>
</feature>
<accession>C3YSJ1</accession>
<sequence length="1454" mass="162249">MITLGWVERKERLKQQIAHVYYRHGLFVSNHPYAIIPLSMLVAFIFCIPLANLPLPGNAPLEYTTTVKEFSLPLTEATAEPSLLQAAMEGHLDAGLPKWLAGKPVAFIQQFVVMATVSPWESRLIPTDAFRAPLSKVFSIVDDVNNLQVKISGKTRSISDFCLHIPEVLPKFKAKGLLPEYNCLLLSPANFWKGDATVFKEDGQIIKTIHSFQSPTIETAPTIKDLLFGVPSKATGVHRFFLRNKQRLIMYAVTLALKDYNATFINTLKATLQKKYHSSLLNVTQDSEEQITHMHFKEEFSIIELVPLLATYLILFLYISFSVSKIEFVKSKWGLALAAVMTVIASLLMSIGLCTLFGLTPTLNGGEIFPYLVVIVGLENILVLTKSVVSTPVHLDVNIRIAQGLSKEGWSITKNLLTELAIACAGYFTFVPAIQEFCMFALVGLLSDFSLQMWFFATVLSIDIRRIELSDLQRQSDRQQGHKTDTATIQSETLTNQTLPRPPPTRLPRSKSAPGLHHLVSQQPRLVTPERPPASVESGEHPNQGLLRAQKRLKFVFFWARTRIVQRFIMLCTVVWIALIVYNTGLVDQLTNATTSRQPLMSPSDNKDSLRSLQDGLQTQADSLRKNHDLDLERKSDTFWNFDGETEGREQKEPWQDLSFRHWPKLFGCYNITLAGSASPLITMLLNLVQNHLLLSVLTVTSASCPHPPLCVVPPEEAMAMRHHSEQQEHAQKLQYFMESQVSSHIHDDMTFDPLLAMNKTVRLPFFSSKREYYLTIGLAVLSGAFLVVILMVLYKCVCPRDYGRWAPEGRRLKVVDDPYYIRQISDSVPLVLRGHTQDVECMCSDGPTLVSSCLLGDIRVWDANSGDCLTHISRRITPSSTRQPCYGGNEQYDAWSPQQSPPDLQYHHLTHRGRCQRSLSDSQDQRPKRRKSDLFTNLPNLTGSIDTNFVQLEKERKRETLNGFHHVQGSQPPSPPQPPPATESRPQQVETKSSPQDIPSSSPGYDFRSRFDTYYHEHASLYRRTSKGCSSPDMLVPPSPEQMLNASSSSERSLLSSGSAAELRRMSSTGELSRHDSLAGLYDSVFGESYGTEEEGVATPIWCLGCHDNLVVAGCSNGRIEVRGCLFFSFLFNFFFATSLANHLSKKEVYILYMVWDGLTGSLKCYYHEFAEGVTALCFVNNRIVASRLDGSLDFLIMEARGVVSASPPSMVPAGPVRGHRRNQSYDSFIATSSDTVCCVRLAQRVPHAHQQPINVLQCSAGRVVTGSQDHTLKVYRLEDALCLYTLHGHTNGVTALHLDKTPPLAAASGSLDGDVRLWDMLTGSCVHHLTGHEAGILSLTCTATHVLSSGQDDRICVWDRSRGALLYSIQQDVGCSSTIGVLNSSLLVSGGQGCLYLWNILRGEHLRTVLLGDNDQSQFVRQVQVIYASSVICNYGNQLQVVHFPSVLEKAE</sequence>
<feature type="transmembrane region" description="Helical" evidence="23">
    <location>
        <begin position="33"/>
        <end position="51"/>
    </location>
</feature>
<dbReference type="SMART" id="SM00320">
    <property type="entry name" value="WD40"/>
    <property type="match status" value="5"/>
</dbReference>
<dbReference type="STRING" id="7739.C3YSJ1"/>
<comment type="subcellular location">
    <subcellularLocation>
        <location evidence="2">Cytoplasmic vesicle</location>
        <location evidence="2">COPII-coated vesicle membrane</location>
        <topology evidence="2">Multi-pass membrane protein</topology>
    </subcellularLocation>
    <subcellularLocation>
        <location evidence="1">Endoplasmic reticulum membrane</location>
        <topology evidence="1">Multi-pass membrane protein</topology>
    </subcellularLocation>
    <subcellularLocation>
        <location evidence="3">Golgi apparatus membrane</location>
        <topology evidence="3">Multi-pass membrane protein</topology>
    </subcellularLocation>
</comment>
<dbReference type="InterPro" id="IPR036322">
    <property type="entry name" value="WD40_repeat_dom_sf"/>
</dbReference>
<dbReference type="InParanoid" id="C3YSJ1"/>
<evidence type="ECO:0000259" key="24">
    <source>
        <dbReference type="PROSITE" id="PS50156"/>
    </source>
</evidence>
<evidence type="ECO:0000256" key="6">
    <source>
        <dbReference type="ARBA" id="ARBA00022548"/>
    </source>
</evidence>
<evidence type="ECO:0000256" key="8">
    <source>
        <dbReference type="ARBA" id="ARBA00022692"/>
    </source>
</evidence>
<evidence type="ECO:0000256" key="5">
    <source>
        <dbReference type="ARBA" id="ARBA00019541"/>
    </source>
</evidence>
<dbReference type="InterPro" id="IPR015943">
    <property type="entry name" value="WD40/YVTN_repeat-like_dom_sf"/>
</dbReference>
<feature type="transmembrane region" description="Helical" evidence="23">
    <location>
        <begin position="773"/>
        <end position="795"/>
    </location>
</feature>
<comment type="similarity">
    <text evidence="4">Belongs to the WD repeat SCAP family.</text>
</comment>
<evidence type="ECO:0000256" key="2">
    <source>
        <dbReference type="ARBA" id="ARBA00004557"/>
    </source>
</evidence>
<keyword evidence="6" id="KW-0153">Cholesterol metabolism</keyword>
<keyword evidence="9" id="KW-0677">Repeat</keyword>
<dbReference type="PROSITE" id="PS00678">
    <property type="entry name" value="WD_REPEATS_1"/>
    <property type="match status" value="1"/>
</dbReference>
<keyword evidence="14" id="KW-0446">Lipid-binding</keyword>
<keyword evidence="12" id="KW-0333">Golgi apparatus</keyword>
<evidence type="ECO:0000256" key="7">
    <source>
        <dbReference type="ARBA" id="ARBA00022574"/>
    </source>
</evidence>
<proteinExistence type="inferred from homology"/>
<dbReference type="eggNOG" id="KOG1933">
    <property type="taxonomic scope" value="Eukaryota"/>
</dbReference>
<dbReference type="GO" id="GO:0012507">
    <property type="term" value="C:ER to Golgi transport vesicle membrane"/>
    <property type="evidence" value="ECO:0007669"/>
    <property type="project" value="UniProtKB-SubCell"/>
</dbReference>
<dbReference type="InterPro" id="IPR057042">
    <property type="entry name" value="Beta-prop_SCAP"/>
</dbReference>
<keyword evidence="8 23" id="KW-0812">Transmembrane</keyword>
<evidence type="ECO:0000256" key="4">
    <source>
        <dbReference type="ARBA" id="ARBA00007410"/>
    </source>
</evidence>
<dbReference type="PANTHER" id="PTHR46378">
    <property type="entry name" value="STEROL REGULATORY ELEMENT-BINDING PROTEIN CLEAVAGE-ACTIVATING PROTEIN"/>
    <property type="match status" value="1"/>
</dbReference>
<comment type="function">
    <text evidence="20">Escort protein required for cholesterol as well as lipid homeostasis. Regulates export of the SCAP-SREBP complex from the endoplasmic reticulum to the Golgi upon low cholesterol, thereby regulating the processing of sterol regulatory element-binding proteins (SREBPs) SREBF1/SREBP1 and SREBF2/SREBP2. At high sterol concentrations, formation of a ternary complex with INSIG (INSIG1 or INSIG2) leads to mask the ER export signal in SCAP, promoting retention of the complex in the endoplasmic reticulum. Low sterol concentrations trigger release of INSIG, a conformational change in the SSD domain of SCAP, unmasking of the ER export signal, promoting recruitment into COPII-coated vesicles and transport of the SCAP-SREBP to the Golgi: in the Golgi, SREBPs are then processed, releasing the transcription factor fragment of SREBPs from the membrane, its import into the nucleus and up-regulation of LDLR, INSIG1 and the mevalonate pathway. Binds cholesterol via its SSD domain.</text>
</comment>
<dbReference type="InterPro" id="IPR053958">
    <property type="entry name" value="HMGCR/SNAP/NPC1-like_SSD"/>
</dbReference>
<evidence type="ECO:0000256" key="13">
    <source>
        <dbReference type="ARBA" id="ARBA00023098"/>
    </source>
</evidence>
<dbReference type="SUPFAM" id="SSF50978">
    <property type="entry name" value="WD40 repeat-like"/>
    <property type="match status" value="2"/>
</dbReference>
<feature type="transmembrane region" description="Helical" evidence="23">
    <location>
        <begin position="300"/>
        <end position="321"/>
    </location>
</feature>
<evidence type="ECO:0000256" key="15">
    <source>
        <dbReference type="ARBA" id="ARBA00023136"/>
    </source>
</evidence>
<evidence type="ECO:0000256" key="12">
    <source>
        <dbReference type="ARBA" id="ARBA00023034"/>
    </source>
</evidence>
<dbReference type="GO" id="GO:0032934">
    <property type="term" value="F:sterol binding"/>
    <property type="evidence" value="ECO:0007669"/>
    <property type="project" value="InterPro"/>
</dbReference>
<dbReference type="InterPro" id="IPR000731">
    <property type="entry name" value="SSD"/>
</dbReference>
<reference evidence="25" key="1">
    <citation type="journal article" date="2008" name="Nature">
        <title>The amphioxus genome and the evolution of the chordate karyotype.</title>
        <authorList>
            <consortium name="US DOE Joint Genome Institute (JGI-PGF)"/>
            <person name="Putnam N.H."/>
            <person name="Butts T."/>
            <person name="Ferrier D.E.K."/>
            <person name="Furlong R.F."/>
            <person name="Hellsten U."/>
            <person name="Kawashima T."/>
            <person name="Robinson-Rechavi M."/>
            <person name="Shoguchi E."/>
            <person name="Terry A."/>
            <person name="Yu J.-K."/>
            <person name="Benito-Gutierrez E.L."/>
            <person name="Dubchak I."/>
            <person name="Garcia-Fernandez J."/>
            <person name="Gibson-Brown J.J."/>
            <person name="Grigoriev I.V."/>
            <person name="Horton A.C."/>
            <person name="de Jong P.J."/>
            <person name="Jurka J."/>
            <person name="Kapitonov V.V."/>
            <person name="Kohara Y."/>
            <person name="Kuroki Y."/>
            <person name="Lindquist E."/>
            <person name="Lucas S."/>
            <person name="Osoegawa K."/>
            <person name="Pennacchio L.A."/>
            <person name="Salamov A.A."/>
            <person name="Satou Y."/>
            <person name="Sauka-Spengler T."/>
            <person name="Schmutz J."/>
            <person name="Shin-I T."/>
            <person name="Toyoda A."/>
            <person name="Bronner-Fraser M."/>
            <person name="Fujiyama A."/>
            <person name="Holland L.Z."/>
            <person name="Holland P.W.H."/>
            <person name="Satoh N."/>
            <person name="Rokhsar D.S."/>
        </authorList>
    </citation>
    <scope>NUCLEOTIDE SEQUENCE [LARGE SCALE GENOMIC DNA]</scope>
    <source>
        <strain evidence="25">S238N-H82</strain>
        <tissue evidence="25">Testes</tissue>
    </source>
</reference>
<evidence type="ECO:0000256" key="14">
    <source>
        <dbReference type="ARBA" id="ARBA00023121"/>
    </source>
</evidence>
<dbReference type="FunCoup" id="C3YSJ1">
    <property type="interactions" value="382"/>
</dbReference>
<evidence type="ECO:0000256" key="16">
    <source>
        <dbReference type="ARBA" id="ARBA00023166"/>
    </source>
</evidence>
<evidence type="ECO:0000256" key="20">
    <source>
        <dbReference type="ARBA" id="ARBA00045958"/>
    </source>
</evidence>
<keyword evidence="10" id="KW-0256">Endoplasmic reticulum</keyword>
<keyword evidence="18" id="KW-0753">Steroid metabolism</keyword>